<dbReference type="Bgee" id="WBGene00017056">
    <property type="expression patterns" value="Expressed in adult organism and 1 other cell type or tissue"/>
</dbReference>
<dbReference type="EMBL" id="BX284602">
    <property type="protein sequence ID" value="CCD68438.1"/>
    <property type="molecule type" value="Genomic_DNA"/>
</dbReference>
<dbReference type="AlphaFoldDB" id="H2KZJ4"/>
<keyword evidence="3" id="KW-1185">Reference proteome</keyword>
<keyword evidence="1" id="KW-0472">Membrane</keyword>
<accession>H2KZJ4</accession>
<dbReference type="Proteomes" id="UP000001940">
    <property type="component" value="Chromosome II"/>
</dbReference>
<dbReference type="SMR" id="H2KZJ4"/>
<dbReference type="GO" id="GO:0016301">
    <property type="term" value="F:kinase activity"/>
    <property type="evidence" value="ECO:0007669"/>
    <property type="project" value="UniProtKB-KW"/>
</dbReference>
<dbReference type="GeneID" id="183954"/>
<dbReference type="AGR" id="WB:WBGene00017056"/>
<evidence type="ECO:0000313" key="2">
    <source>
        <dbReference type="EMBL" id="CCD68438.1"/>
    </source>
</evidence>
<protein>
    <submittedName>
        <fullName evidence="2">Histidine kinase</fullName>
    </submittedName>
</protein>
<dbReference type="WormBase" id="D2062.4a">
    <property type="protein sequence ID" value="CE29744"/>
    <property type="gene ID" value="WBGene00017056"/>
</dbReference>
<feature type="transmembrane region" description="Helical" evidence="1">
    <location>
        <begin position="30"/>
        <end position="51"/>
    </location>
</feature>
<organism evidence="2 3">
    <name type="scientific">Caenorhabditis elegans</name>
    <dbReference type="NCBI Taxonomy" id="6239"/>
    <lineage>
        <taxon>Eukaryota</taxon>
        <taxon>Metazoa</taxon>
        <taxon>Ecdysozoa</taxon>
        <taxon>Nematoda</taxon>
        <taxon>Chromadorea</taxon>
        <taxon>Rhabditida</taxon>
        <taxon>Rhabditina</taxon>
        <taxon>Rhabditomorpha</taxon>
        <taxon>Rhabditoidea</taxon>
        <taxon>Rhabditidae</taxon>
        <taxon>Peloderinae</taxon>
        <taxon>Caenorhabditis</taxon>
    </lineage>
</organism>
<name>H2KZJ4_CAEEL</name>
<dbReference type="InParanoid" id="H2KZJ4"/>
<keyword evidence="2" id="KW-0808">Transferase</keyword>
<dbReference type="OMA" id="MIAISAC"/>
<keyword evidence="1" id="KW-1133">Transmembrane helix</keyword>
<dbReference type="RefSeq" id="NP_494309.2">
    <property type="nucleotide sequence ID" value="NM_061908.2"/>
</dbReference>
<dbReference type="PaxDb" id="6239-D2062.4a"/>
<dbReference type="CTD" id="183954"/>
<dbReference type="FunCoup" id="H2KZJ4">
    <property type="interactions" value="1551"/>
</dbReference>
<sequence length="132" mass="15223">MEISGMFSLHFFSFPEYQFSDEYKAYTFQIWLMTAAMLILTAFGAAIAIFLRMWLMRQLNQSLVHAAAGMETTARILKKACLDPMTVAVMADEKREKKDTDICDQFDSLHKKPLKHCADLFGYDTLTKDYVK</sequence>
<dbReference type="OrthoDB" id="5819542at2759"/>
<keyword evidence="1" id="KW-0812">Transmembrane</keyword>
<dbReference type="ExpressionAtlas" id="H2KZJ4">
    <property type="expression patterns" value="differential"/>
</dbReference>
<evidence type="ECO:0000313" key="4">
    <source>
        <dbReference type="WormBase" id="D2062.4a"/>
    </source>
</evidence>
<proteinExistence type="predicted"/>
<dbReference type="STRING" id="6239.D2062.4a.1"/>
<gene>
    <name evidence="2" type="ORF">CELE_D2062.4</name>
    <name evidence="2 4" type="ORF">D2062.4</name>
</gene>
<evidence type="ECO:0000313" key="3">
    <source>
        <dbReference type="Proteomes" id="UP000001940"/>
    </source>
</evidence>
<dbReference type="eggNOG" id="ENOG502TIQD">
    <property type="taxonomic scope" value="Eukaryota"/>
</dbReference>
<evidence type="ECO:0000256" key="1">
    <source>
        <dbReference type="SAM" id="Phobius"/>
    </source>
</evidence>
<keyword evidence="2" id="KW-0418">Kinase</keyword>
<reference evidence="2 3" key="1">
    <citation type="journal article" date="1998" name="Science">
        <title>Genome sequence of the nematode C. elegans: a platform for investigating biology.</title>
        <authorList>
            <consortium name="The C. elegans sequencing consortium"/>
            <person name="Sulson J.E."/>
            <person name="Waterston R."/>
        </authorList>
    </citation>
    <scope>NUCLEOTIDE SEQUENCE [LARGE SCALE GENOMIC DNA]</scope>
    <source>
        <strain evidence="2 3">Bristol N2</strain>
    </source>
</reference>